<evidence type="ECO:0000313" key="3">
    <source>
        <dbReference type="Proteomes" id="UP001605036"/>
    </source>
</evidence>
<evidence type="ECO:0000313" key="2">
    <source>
        <dbReference type="EMBL" id="KAL2649756.1"/>
    </source>
</evidence>
<dbReference type="EMBL" id="JBHFFA010000001">
    <property type="protein sequence ID" value="KAL2649756.1"/>
    <property type="molecule type" value="Genomic_DNA"/>
</dbReference>
<proteinExistence type="predicted"/>
<comment type="caution">
    <text evidence="2">The sequence shown here is derived from an EMBL/GenBank/DDBJ whole genome shotgun (WGS) entry which is preliminary data.</text>
</comment>
<dbReference type="AlphaFoldDB" id="A0ABD1ZE92"/>
<organism evidence="2 3">
    <name type="scientific">Riccia fluitans</name>
    <dbReference type="NCBI Taxonomy" id="41844"/>
    <lineage>
        <taxon>Eukaryota</taxon>
        <taxon>Viridiplantae</taxon>
        <taxon>Streptophyta</taxon>
        <taxon>Embryophyta</taxon>
        <taxon>Marchantiophyta</taxon>
        <taxon>Marchantiopsida</taxon>
        <taxon>Marchantiidae</taxon>
        <taxon>Marchantiales</taxon>
        <taxon>Ricciaceae</taxon>
        <taxon>Riccia</taxon>
    </lineage>
</organism>
<feature type="region of interest" description="Disordered" evidence="1">
    <location>
        <begin position="185"/>
        <end position="280"/>
    </location>
</feature>
<evidence type="ECO:0000256" key="1">
    <source>
        <dbReference type="SAM" id="MobiDB-lite"/>
    </source>
</evidence>
<keyword evidence="3" id="KW-1185">Reference proteome</keyword>
<feature type="compositionally biased region" description="Polar residues" evidence="1">
    <location>
        <begin position="241"/>
        <end position="268"/>
    </location>
</feature>
<dbReference type="Proteomes" id="UP001605036">
    <property type="component" value="Unassembled WGS sequence"/>
</dbReference>
<name>A0ABD1ZE92_9MARC</name>
<protein>
    <submittedName>
        <fullName evidence="2">Uncharacterized protein</fullName>
    </submittedName>
</protein>
<accession>A0ABD1ZE92</accession>
<gene>
    <name evidence="2" type="ORF">R1flu_017884</name>
</gene>
<reference evidence="2 3" key="1">
    <citation type="submission" date="2024-09" db="EMBL/GenBank/DDBJ databases">
        <title>Chromosome-scale assembly of Riccia fluitans.</title>
        <authorList>
            <person name="Paukszto L."/>
            <person name="Sawicki J."/>
            <person name="Karawczyk K."/>
            <person name="Piernik-Szablinska J."/>
            <person name="Szczecinska M."/>
            <person name="Mazdziarz M."/>
        </authorList>
    </citation>
    <scope>NUCLEOTIDE SEQUENCE [LARGE SCALE GENOMIC DNA]</scope>
    <source>
        <strain evidence="2">Rf_01</strain>
        <tissue evidence="2">Aerial parts of the thallus</tissue>
    </source>
</reference>
<sequence>MQAEGIPAKVFFSIVSTCHYISVADKTEHLELRGMTEQRLVVSSVVVWEAFGISQEAAHDKELGTTWPNQVTLKFAEVEELGVRQYFQVSTDRIEHLIYRLAAPKEPAIVLLQIIHDYLLCKASSTLTPTRRYNLPAVSAFLRLMHYRAMNWAHMLAGGLASAIKKYVWKFLEGTTVAVVIRTKGRPTSREAEAAKGTNAGSTPELPRRFQLPGQDSSAKEKAQEVPLPPSAQQKKKKPANQTGQAGGSSTQRLAQSPVQLGEQSARAQETLEEERSDIGSRYTDEELWIRHLELFAQPSAPAPTPATPAAGGATSPVVQTITTPVERTMLDRLAKISRPKAMYGTTEEDQAIREVVLCATVASWAGELKKEVAEDRWTRSELLERANGAQAERDLARKRYEFSLLIHPTLAKLMEAMDTWVQSTKTNATHAHENATKIMEEWRISQTSLRASLDNVQEIVDK</sequence>